<evidence type="ECO:0000256" key="6">
    <source>
        <dbReference type="ARBA" id="ARBA00022989"/>
    </source>
</evidence>
<dbReference type="EMBL" id="JACEIO010000017">
    <property type="protein sequence ID" value="MBA4537201.1"/>
    <property type="molecule type" value="Genomic_DNA"/>
</dbReference>
<dbReference type="GO" id="GO:0008360">
    <property type="term" value="P:regulation of cell shape"/>
    <property type="evidence" value="ECO:0007669"/>
    <property type="project" value="UniProtKB-KW"/>
</dbReference>
<proteinExistence type="inferred from homology"/>
<evidence type="ECO:0000313" key="12">
    <source>
        <dbReference type="Proteomes" id="UP000570010"/>
    </source>
</evidence>
<evidence type="ECO:0000256" key="3">
    <source>
        <dbReference type="ARBA" id="ARBA00022475"/>
    </source>
</evidence>
<keyword evidence="4 8" id="KW-0812">Transmembrane</keyword>
<keyword evidence="3" id="KW-1003">Cell membrane</keyword>
<reference evidence="9 12" key="2">
    <citation type="submission" date="2020-07" db="EMBL/GenBank/DDBJ databases">
        <authorList>
            <person name="Feng H."/>
        </authorList>
    </citation>
    <scope>NUCLEOTIDE SEQUENCE [LARGE SCALE GENOMIC DNA]</scope>
    <source>
        <strain evidence="12">s-12</strain>
        <strain evidence="9">S-12</strain>
    </source>
</reference>
<evidence type="ECO:0000256" key="5">
    <source>
        <dbReference type="ARBA" id="ARBA00022960"/>
    </source>
</evidence>
<dbReference type="EMBL" id="JAAIWN010000015">
    <property type="protein sequence ID" value="NEY81459.1"/>
    <property type="molecule type" value="Genomic_DNA"/>
</dbReference>
<dbReference type="RefSeq" id="WP_163241851.1">
    <property type="nucleotide sequence ID" value="NZ_JAAIWN010000015.1"/>
</dbReference>
<evidence type="ECO:0000256" key="4">
    <source>
        <dbReference type="ARBA" id="ARBA00022692"/>
    </source>
</evidence>
<evidence type="ECO:0000313" key="9">
    <source>
        <dbReference type="EMBL" id="MBA4537201.1"/>
    </source>
</evidence>
<evidence type="ECO:0000313" key="11">
    <source>
        <dbReference type="Proteomes" id="UP000472971"/>
    </source>
</evidence>
<accession>A0A6B3VU03</accession>
<sequence>MRKFLLPALFTVVFVSESIFVEVASAEIFNSDRIFVPRFLLAFILFLTIYANKETGIFYGAIFGMLYDVVYTEILGIYLFLFPLIAYIVSKVMKVLQANVIVSVIVTIIGITILEIVVYEINFLIHMTEMNFSNFAAMRLFPTLVLNLAFIIIFAYPLKKQFEKLAIEF</sequence>
<reference evidence="10 11" key="1">
    <citation type="submission" date="2020-02" db="EMBL/GenBank/DDBJ databases">
        <title>Bacillus aquiflavi sp. nov., isolated from yellow water of strong flavor Chinese baijiu in Yibin region of China.</title>
        <authorList>
            <person name="Xie J."/>
        </authorList>
    </citation>
    <scope>NUCLEOTIDE SEQUENCE [LARGE SCALE GENOMIC DNA]</scope>
    <source>
        <strain evidence="10 11">3H-10</strain>
    </source>
</reference>
<comment type="caution">
    <text evidence="10">The sequence shown here is derived from an EMBL/GenBank/DDBJ whole genome shotgun (WGS) entry which is preliminary data.</text>
</comment>
<dbReference type="InterPro" id="IPR007227">
    <property type="entry name" value="Cell_shape_determining_MreD"/>
</dbReference>
<comment type="subcellular location">
    <subcellularLocation>
        <location evidence="1">Cell membrane</location>
        <topology evidence="1">Multi-pass membrane protein</topology>
    </subcellularLocation>
</comment>
<dbReference type="NCBIfam" id="TIGR03426">
    <property type="entry name" value="shape_MreD"/>
    <property type="match status" value="1"/>
</dbReference>
<dbReference type="AlphaFoldDB" id="A0A6B3VU03"/>
<comment type="similarity">
    <text evidence="2">Belongs to the MreD family.</text>
</comment>
<keyword evidence="11" id="KW-1185">Reference proteome</keyword>
<keyword evidence="6 8" id="KW-1133">Transmembrane helix</keyword>
<feature type="transmembrane region" description="Helical" evidence="8">
    <location>
        <begin position="140"/>
        <end position="158"/>
    </location>
</feature>
<keyword evidence="5" id="KW-0133">Cell shape</keyword>
<evidence type="ECO:0000256" key="7">
    <source>
        <dbReference type="ARBA" id="ARBA00023136"/>
    </source>
</evidence>
<protein>
    <submittedName>
        <fullName evidence="10">Rod shape-determining protein MreD</fullName>
    </submittedName>
</protein>
<dbReference type="Pfam" id="PF04093">
    <property type="entry name" value="MreD"/>
    <property type="match status" value="1"/>
</dbReference>
<name>A0A6B3VU03_9BACI</name>
<evidence type="ECO:0000313" key="10">
    <source>
        <dbReference type="EMBL" id="NEY81459.1"/>
    </source>
</evidence>
<feature type="transmembrane region" description="Helical" evidence="8">
    <location>
        <begin position="36"/>
        <end position="53"/>
    </location>
</feature>
<organism evidence="10 11">
    <name type="scientific">Bacillus aquiflavi</name>
    <dbReference type="NCBI Taxonomy" id="2672567"/>
    <lineage>
        <taxon>Bacteria</taxon>
        <taxon>Bacillati</taxon>
        <taxon>Bacillota</taxon>
        <taxon>Bacilli</taxon>
        <taxon>Bacillales</taxon>
        <taxon>Bacillaceae</taxon>
        <taxon>Bacillus</taxon>
    </lineage>
</organism>
<dbReference type="Proteomes" id="UP000472971">
    <property type="component" value="Unassembled WGS sequence"/>
</dbReference>
<feature type="transmembrane region" description="Helical" evidence="8">
    <location>
        <begin position="95"/>
        <end position="119"/>
    </location>
</feature>
<gene>
    <name evidence="10" type="primary">mreD</name>
    <name evidence="10" type="ORF">G4D64_07990</name>
    <name evidence="9" type="ORF">H1Z61_08590</name>
</gene>
<keyword evidence="7 8" id="KW-0472">Membrane</keyword>
<evidence type="ECO:0000256" key="2">
    <source>
        <dbReference type="ARBA" id="ARBA00007776"/>
    </source>
</evidence>
<feature type="transmembrane region" description="Helical" evidence="8">
    <location>
        <begin position="65"/>
        <end position="89"/>
    </location>
</feature>
<evidence type="ECO:0000256" key="8">
    <source>
        <dbReference type="SAM" id="Phobius"/>
    </source>
</evidence>
<dbReference type="Proteomes" id="UP000570010">
    <property type="component" value="Unassembled WGS sequence"/>
</dbReference>
<evidence type="ECO:0000256" key="1">
    <source>
        <dbReference type="ARBA" id="ARBA00004651"/>
    </source>
</evidence>
<dbReference type="GO" id="GO:0005886">
    <property type="term" value="C:plasma membrane"/>
    <property type="evidence" value="ECO:0007669"/>
    <property type="project" value="UniProtKB-SubCell"/>
</dbReference>